<reference evidence="2 3" key="1">
    <citation type="journal article" date="2023" name="PLoS ONE">
        <title>Cytospora paraplurivora sp. nov. isolated from orchards with fruit tree decline syndrome in Ontario, Canada.</title>
        <authorList>
            <person name="Ilyukhin E."/>
            <person name="Nguyen H.D.T."/>
            <person name="Castle A.J."/>
            <person name="Ellouze W."/>
        </authorList>
    </citation>
    <scope>NUCLEOTIDE SEQUENCE [LARGE SCALE GENOMIC DNA]</scope>
    <source>
        <strain evidence="2 3">FDS-564</strain>
    </source>
</reference>
<feature type="coiled-coil region" evidence="1">
    <location>
        <begin position="64"/>
        <end position="114"/>
    </location>
</feature>
<accession>A0AAN9UL28</accession>
<dbReference type="AlphaFoldDB" id="A0AAN9UL28"/>
<comment type="caution">
    <text evidence="2">The sequence shown here is derived from an EMBL/GenBank/DDBJ whole genome shotgun (WGS) entry which is preliminary data.</text>
</comment>
<sequence>MDDALDIDSGSRPLPFEHSSKLIRPLTTETLYSIPDPIPVGGSIHAQCAECSSTTNRKATQQILDGLAEMFRKLRAEYQAAKNEKLKLIIKRRIAEVKAKIDNAMQELATSSDMARSGW</sequence>
<evidence type="ECO:0000313" key="2">
    <source>
        <dbReference type="EMBL" id="KAK7748525.1"/>
    </source>
</evidence>
<evidence type="ECO:0000313" key="3">
    <source>
        <dbReference type="Proteomes" id="UP001320245"/>
    </source>
</evidence>
<name>A0AAN9UL28_9PEZI</name>
<gene>
    <name evidence="2" type="ORF">SLS53_000545</name>
</gene>
<dbReference type="Proteomes" id="UP001320245">
    <property type="component" value="Unassembled WGS sequence"/>
</dbReference>
<organism evidence="2 3">
    <name type="scientific">Cytospora paraplurivora</name>
    <dbReference type="NCBI Taxonomy" id="2898453"/>
    <lineage>
        <taxon>Eukaryota</taxon>
        <taxon>Fungi</taxon>
        <taxon>Dikarya</taxon>
        <taxon>Ascomycota</taxon>
        <taxon>Pezizomycotina</taxon>
        <taxon>Sordariomycetes</taxon>
        <taxon>Sordariomycetidae</taxon>
        <taxon>Diaporthales</taxon>
        <taxon>Cytosporaceae</taxon>
        <taxon>Cytospora</taxon>
    </lineage>
</organism>
<keyword evidence="3" id="KW-1185">Reference proteome</keyword>
<protein>
    <submittedName>
        <fullName evidence="2">Uncharacterized protein</fullName>
    </submittedName>
</protein>
<evidence type="ECO:0000256" key="1">
    <source>
        <dbReference type="SAM" id="Coils"/>
    </source>
</evidence>
<dbReference type="EMBL" id="JAJSPL020000002">
    <property type="protein sequence ID" value="KAK7748525.1"/>
    <property type="molecule type" value="Genomic_DNA"/>
</dbReference>
<keyword evidence="1" id="KW-0175">Coiled coil</keyword>
<proteinExistence type="predicted"/>